<evidence type="ECO:0008006" key="4">
    <source>
        <dbReference type="Google" id="ProtNLM"/>
    </source>
</evidence>
<accession>A0A399RL22</accession>
<name>A0A399RL22_9PROT</name>
<gene>
    <name evidence="2" type="ORF">D1223_08815</name>
</gene>
<reference evidence="2 3" key="1">
    <citation type="submission" date="2018-08" db="EMBL/GenBank/DDBJ databases">
        <title>Henriciella mobilis sp. nov., isolated from seawater.</title>
        <authorList>
            <person name="Cheng H."/>
            <person name="Wu Y.-H."/>
            <person name="Xu X.-W."/>
            <person name="Guo L.-L."/>
        </authorList>
    </citation>
    <scope>NUCLEOTIDE SEQUENCE [LARGE SCALE GENOMIC DNA]</scope>
    <source>
        <strain evidence="2 3">JN25</strain>
    </source>
</reference>
<evidence type="ECO:0000256" key="1">
    <source>
        <dbReference type="SAM" id="Phobius"/>
    </source>
</evidence>
<proteinExistence type="predicted"/>
<keyword evidence="1" id="KW-0812">Transmembrane</keyword>
<keyword evidence="1" id="KW-0472">Membrane</keyword>
<dbReference type="AlphaFoldDB" id="A0A399RL22"/>
<dbReference type="Proteomes" id="UP000266385">
    <property type="component" value="Unassembled WGS sequence"/>
</dbReference>
<comment type="caution">
    <text evidence="2">The sequence shown here is derived from an EMBL/GenBank/DDBJ whole genome shotgun (WGS) entry which is preliminary data.</text>
</comment>
<evidence type="ECO:0000313" key="2">
    <source>
        <dbReference type="EMBL" id="RIJ30707.1"/>
    </source>
</evidence>
<keyword evidence="3" id="KW-1185">Reference proteome</keyword>
<organism evidence="2 3">
    <name type="scientific">Henriciella mobilis</name>
    <dbReference type="NCBI Taxonomy" id="2305467"/>
    <lineage>
        <taxon>Bacteria</taxon>
        <taxon>Pseudomonadati</taxon>
        <taxon>Pseudomonadota</taxon>
        <taxon>Alphaproteobacteria</taxon>
        <taxon>Hyphomonadales</taxon>
        <taxon>Hyphomonadaceae</taxon>
        <taxon>Henriciella</taxon>
    </lineage>
</organism>
<dbReference type="RefSeq" id="WP_119376015.1">
    <property type="nucleotide sequence ID" value="NZ_QWFX01000006.1"/>
</dbReference>
<dbReference type="EMBL" id="QWFX01000006">
    <property type="protein sequence ID" value="RIJ30707.1"/>
    <property type="molecule type" value="Genomic_DNA"/>
</dbReference>
<feature type="transmembrane region" description="Helical" evidence="1">
    <location>
        <begin position="74"/>
        <end position="92"/>
    </location>
</feature>
<feature type="transmembrane region" description="Helical" evidence="1">
    <location>
        <begin position="6"/>
        <end position="24"/>
    </location>
</feature>
<sequence>MLVIGPLGLIILIIIIVSLASSGNKKNRYETDVRAEYAKLSRNMDGDAPISVDEVLQFVNNKTAAHNKKAMMQIVWFVVAMVLMLTGAVMTESGGSDILAGLAILGGLALFLIALVRLVLISFGRPKVAVLVRQAMGD</sequence>
<feature type="transmembrane region" description="Helical" evidence="1">
    <location>
        <begin position="98"/>
        <end position="120"/>
    </location>
</feature>
<keyword evidence="1" id="KW-1133">Transmembrane helix</keyword>
<protein>
    <recommendedName>
        <fullName evidence="4">DUF2721 domain-containing protein</fullName>
    </recommendedName>
</protein>
<evidence type="ECO:0000313" key="3">
    <source>
        <dbReference type="Proteomes" id="UP000266385"/>
    </source>
</evidence>